<keyword evidence="1" id="KW-0812">Transmembrane</keyword>
<evidence type="ECO:0008006" key="4">
    <source>
        <dbReference type="Google" id="ProtNLM"/>
    </source>
</evidence>
<feature type="transmembrane region" description="Helical" evidence="1">
    <location>
        <begin position="311"/>
        <end position="329"/>
    </location>
</feature>
<accession>A0A4R6YP34</accession>
<organism evidence="2 3">
    <name type="scientific">Tahibacter aquaticus</name>
    <dbReference type="NCBI Taxonomy" id="520092"/>
    <lineage>
        <taxon>Bacteria</taxon>
        <taxon>Pseudomonadati</taxon>
        <taxon>Pseudomonadota</taxon>
        <taxon>Gammaproteobacteria</taxon>
        <taxon>Lysobacterales</taxon>
        <taxon>Rhodanobacteraceae</taxon>
        <taxon>Tahibacter</taxon>
    </lineage>
</organism>
<feature type="transmembrane region" description="Helical" evidence="1">
    <location>
        <begin position="171"/>
        <end position="198"/>
    </location>
</feature>
<feature type="transmembrane region" description="Helical" evidence="1">
    <location>
        <begin position="83"/>
        <end position="106"/>
    </location>
</feature>
<keyword evidence="3" id="KW-1185">Reference proteome</keyword>
<evidence type="ECO:0000313" key="3">
    <source>
        <dbReference type="Proteomes" id="UP000295293"/>
    </source>
</evidence>
<proteinExistence type="predicted"/>
<reference evidence="2 3" key="1">
    <citation type="submission" date="2019-03" db="EMBL/GenBank/DDBJ databases">
        <title>Genomic Encyclopedia of Type Strains, Phase IV (KMG-IV): sequencing the most valuable type-strain genomes for metagenomic binning, comparative biology and taxonomic classification.</title>
        <authorList>
            <person name="Goeker M."/>
        </authorList>
    </citation>
    <scope>NUCLEOTIDE SEQUENCE [LARGE SCALE GENOMIC DNA]</scope>
    <source>
        <strain evidence="2 3">DSM 21667</strain>
    </source>
</reference>
<dbReference type="OrthoDB" id="6065621at2"/>
<evidence type="ECO:0000313" key="2">
    <source>
        <dbReference type="EMBL" id="TDR39443.1"/>
    </source>
</evidence>
<dbReference type="AlphaFoldDB" id="A0A4R6YP34"/>
<comment type="caution">
    <text evidence="2">The sequence shown here is derived from an EMBL/GenBank/DDBJ whole genome shotgun (WGS) entry which is preliminary data.</text>
</comment>
<keyword evidence="1" id="KW-0472">Membrane</keyword>
<feature type="transmembrane region" description="Helical" evidence="1">
    <location>
        <begin position="210"/>
        <end position="234"/>
    </location>
</feature>
<protein>
    <recommendedName>
        <fullName evidence="4">Dolichyl-phosphate-mannose-protein mannosyltransferase</fullName>
    </recommendedName>
</protein>
<feature type="transmembrane region" description="Helical" evidence="1">
    <location>
        <begin position="15"/>
        <end position="36"/>
    </location>
</feature>
<sequence length="619" mass="66334">MTPAPPAAQLAPAVWWHWLLLCGLAALQVCTALGMAGTPDTLRDMYFAQQLATGAQWPLDGPVIYNTLHLGPLWYYLLGASLWLLPFPLTVPATIALVAALKYLLAYLIGRRYGGAQLGLLFVLASFAPGWSSFALAAMTHTTAVEAAVLFGLWSSLYYRDRPGPARALVLGLAATAMLHAHPTTLLLGSLFVLHALSSVDKWTCRLRDLAVVGLIGLLSLMPMLIAQVQAGYTDLATLQGYAARDPAAPTLTRLAAMLLSLAGYGADYAARYWLELTPGWRRALMAAHLSGLAACLVAAVHAQMPQRRQLAWTLLALLPLQSFFVLALRPVTPYWMLFAHLPLLALLVALGLQRLLQAGRAARWLTWALLALWSGSSLAIHWTLAHPASEALLPLARPGQQGLMDAIQHLTGAERHTILLLPLQDRYAITAPLCVPTTLYAHYAEFIDQSLGVGLLARCGHRNQVQIGGPPQGQALLGLRDHAWAQIGETAPQRLAHLGYTPIGAIWHAGSPSPAAVPGLFPAHPGLAVSPRDFVVNGKSAAGELVVVAHRAAFYEPFAVTAASAGGEALQPLYRDQITAIYRAPRDRGDAVDWTLNVHATPDHVDVVTLPPATASAP</sequence>
<keyword evidence="1" id="KW-1133">Transmembrane helix</keyword>
<evidence type="ECO:0000256" key="1">
    <source>
        <dbReference type="SAM" id="Phobius"/>
    </source>
</evidence>
<dbReference type="RefSeq" id="WP_133820909.1">
    <property type="nucleotide sequence ID" value="NZ_SNZH01000016.1"/>
</dbReference>
<name>A0A4R6YP34_9GAMM</name>
<feature type="transmembrane region" description="Helical" evidence="1">
    <location>
        <begin position="281"/>
        <end position="299"/>
    </location>
</feature>
<feature type="transmembrane region" description="Helical" evidence="1">
    <location>
        <begin position="365"/>
        <end position="385"/>
    </location>
</feature>
<dbReference type="Proteomes" id="UP000295293">
    <property type="component" value="Unassembled WGS sequence"/>
</dbReference>
<gene>
    <name evidence="2" type="ORF">DFR29_116145</name>
</gene>
<dbReference type="EMBL" id="SNZH01000016">
    <property type="protein sequence ID" value="TDR39443.1"/>
    <property type="molecule type" value="Genomic_DNA"/>
</dbReference>
<feature type="transmembrane region" description="Helical" evidence="1">
    <location>
        <begin position="335"/>
        <end position="353"/>
    </location>
</feature>
<feature type="transmembrane region" description="Helical" evidence="1">
    <location>
        <begin position="118"/>
        <end position="137"/>
    </location>
</feature>